<organism evidence="1 2">
    <name type="scientific">Hypoxylon rubiginosum</name>
    <dbReference type="NCBI Taxonomy" id="110542"/>
    <lineage>
        <taxon>Eukaryota</taxon>
        <taxon>Fungi</taxon>
        <taxon>Dikarya</taxon>
        <taxon>Ascomycota</taxon>
        <taxon>Pezizomycotina</taxon>
        <taxon>Sordariomycetes</taxon>
        <taxon>Xylariomycetidae</taxon>
        <taxon>Xylariales</taxon>
        <taxon>Hypoxylaceae</taxon>
        <taxon>Hypoxylon</taxon>
    </lineage>
</organism>
<protein>
    <submittedName>
        <fullName evidence="1">Uncharacterized protein</fullName>
    </submittedName>
</protein>
<accession>A0ACC0CI82</accession>
<comment type="caution">
    <text evidence="1">The sequence shown here is derived from an EMBL/GenBank/DDBJ whole genome shotgun (WGS) entry which is preliminary data.</text>
</comment>
<name>A0ACC0CI82_9PEZI</name>
<dbReference type="EMBL" id="MU394534">
    <property type="protein sequence ID" value="KAI6080091.1"/>
    <property type="molecule type" value="Genomic_DNA"/>
</dbReference>
<sequence length="276" mass="31529">MDDPWDWDADRLVRELCSLDRTWTPSSNSPKLPDSLETRLREQKADGHTILTCNEGELFNALEIGILKYKSTFRDAFTQFRERSQKYKLSQTTPIDDPSTERMVASPHKQRRIAPTAVSDENDINAQQFPSYLGPDVITQPDRLDTSAGIDGLQESAKKIASKLIRNEPFYAQLQEEMGKNNKALKDTAAGMEVMAELSRIKEQHRAELEDMQKMILETSTQQNEHTVAALKEHYQNMLQDMEKIRADEKRMNQEAVQSLQARIASLENRGLCAVM</sequence>
<evidence type="ECO:0000313" key="2">
    <source>
        <dbReference type="Proteomes" id="UP001497680"/>
    </source>
</evidence>
<keyword evidence="2" id="KW-1185">Reference proteome</keyword>
<gene>
    <name evidence="1" type="ORF">F4821DRAFT_252390</name>
</gene>
<reference evidence="1 2" key="1">
    <citation type="journal article" date="2022" name="New Phytol.">
        <title>Ecological generalism drives hyperdiversity of secondary metabolite gene clusters in xylarialean endophytes.</title>
        <authorList>
            <person name="Franco M.E.E."/>
            <person name="Wisecaver J.H."/>
            <person name="Arnold A.E."/>
            <person name="Ju Y.M."/>
            <person name="Slot J.C."/>
            <person name="Ahrendt S."/>
            <person name="Moore L.P."/>
            <person name="Eastman K.E."/>
            <person name="Scott K."/>
            <person name="Konkel Z."/>
            <person name="Mondo S.J."/>
            <person name="Kuo A."/>
            <person name="Hayes R.D."/>
            <person name="Haridas S."/>
            <person name="Andreopoulos B."/>
            <person name="Riley R."/>
            <person name="LaButti K."/>
            <person name="Pangilinan J."/>
            <person name="Lipzen A."/>
            <person name="Amirebrahimi M."/>
            <person name="Yan J."/>
            <person name="Adam C."/>
            <person name="Keymanesh K."/>
            <person name="Ng V."/>
            <person name="Louie K."/>
            <person name="Northen T."/>
            <person name="Drula E."/>
            <person name="Henrissat B."/>
            <person name="Hsieh H.M."/>
            <person name="Youens-Clark K."/>
            <person name="Lutzoni F."/>
            <person name="Miadlikowska J."/>
            <person name="Eastwood D.C."/>
            <person name="Hamelin R.C."/>
            <person name="Grigoriev I.V."/>
            <person name="U'Ren J.M."/>
        </authorList>
    </citation>
    <scope>NUCLEOTIDE SEQUENCE [LARGE SCALE GENOMIC DNA]</scope>
    <source>
        <strain evidence="1 2">ER1909</strain>
    </source>
</reference>
<evidence type="ECO:0000313" key="1">
    <source>
        <dbReference type="EMBL" id="KAI6080091.1"/>
    </source>
</evidence>
<proteinExistence type="predicted"/>
<dbReference type="Proteomes" id="UP001497680">
    <property type="component" value="Unassembled WGS sequence"/>
</dbReference>